<feature type="domain" description="Homeobox" evidence="5">
    <location>
        <begin position="118"/>
        <end position="166"/>
    </location>
</feature>
<proteinExistence type="predicted"/>
<accession>A0A915JAI5</accession>
<dbReference type="Pfam" id="PF00046">
    <property type="entry name" value="Homeodomain"/>
    <property type="match status" value="1"/>
</dbReference>
<keyword evidence="2" id="KW-0217">Developmental protein</keyword>
<evidence type="ECO:0000313" key="6">
    <source>
        <dbReference type="Proteomes" id="UP000887565"/>
    </source>
</evidence>
<dbReference type="InterPro" id="IPR001356">
    <property type="entry name" value="HD"/>
</dbReference>
<evidence type="ECO:0000313" key="7">
    <source>
        <dbReference type="WBParaSite" id="nRc.2.0.1.t22686-RA"/>
    </source>
</evidence>
<dbReference type="GO" id="GO:0000978">
    <property type="term" value="F:RNA polymerase II cis-regulatory region sequence-specific DNA binding"/>
    <property type="evidence" value="ECO:0007669"/>
    <property type="project" value="TreeGrafter"/>
</dbReference>
<dbReference type="SMART" id="SM00389">
    <property type="entry name" value="HOX"/>
    <property type="match status" value="1"/>
</dbReference>
<keyword evidence="3 4" id="KW-0371">Homeobox</keyword>
<dbReference type="CDD" id="cd00086">
    <property type="entry name" value="homeodomain"/>
    <property type="match status" value="1"/>
</dbReference>
<reference evidence="7" key="1">
    <citation type="submission" date="2022-11" db="UniProtKB">
        <authorList>
            <consortium name="WormBaseParasite"/>
        </authorList>
    </citation>
    <scope>IDENTIFICATION</scope>
</reference>
<dbReference type="AlphaFoldDB" id="A0A915JAI5"/>
<dbReference type="PANTHER" id="PTHR45946">
    <property type="entry name" value="HOMEOBOX PROTEIN ROUGH-RELATED"/>
    <property type="match status" value="1"/>
</dbReference>
<dbReference type="OMA" id="IAAGPYC"/>
<dbReference type="Gene3D" id="1.10.10.60">
    <property type="entry name" value="Homeodomain-like"/>
    <property type="match status" value="1"/>
</dbReference>
<evidence type="ECO:0000256" key="1">
    <source>
        <dbReference type="ARBA" id="ARBA00004123"/>
    </source>
</evidence>
<name>A0A915JAI5_ROMCU</name>
<dbReference type="PANTHER" id="PTHR45946:SF4">
    <property type="entry name" value="HOMEOBOX PROTEIN ROUGH-RELATED"/>
    <property type="match status" value="1"/>
</dbReference>
<dbReference type="InterPro" id="IPR009057">
    <property type="entry name" value="Homeodomain-like_sf"/>
</dbReference>
<evidence type="ECO:0000256" key="3">
    <source>
        <dbReference type="PROSITE-ProRule" id="PRU00108"/>
    </source>
</evidence>
<dbReference type="WBParaSite" id="nRc.2.0.1.t22686-RA">
    <property type="protein sequence ID" value="nRc.2.0.1.t22686-RA"/>
    <property type="gene ID" value="nRc.2.0.1.g22686"/>
</dbReference>
<evidence type="ECO:0000256" key="4">
    <source>
        <dbReference type="RuleBase" id="RU000682"/>
    </source>
</evidence>
<evidence type="ECO:0000259" key="5">
    <source>
        <dbReference type="PROSITE" id="PS50071"/>
    </source>
</evidence>
<evidence type="ECO:0000256" key="2">
    <source>
        <dbReference type="ARBA" id="ARBA00022473"/>
    </source>
</evidence>
<sequence length="166" mass="17523">MLYHRDMLKHMALIKVFLHFVSNKKHSLLTYAAQQSPTTVSPASSRFAAAAVIAAGPYCMPPSGTSNAAAPAAFTLADLSAACTSSATFDELGAAYAAVQQQLVGTMTGTIASGAGAGGMTPPRTNFTTKQLTELEKEFHTTKYLSRARRLEIAALLGLNETQVKI</sequence>
<comment type="subcellular location">
    <subcellularLocation>
        <location evidence="1 3 4">Nucleus</location>
    </subcellularLocation>
</comment>
<dbReference type="PROSITE" id="PS50071">
    <property type="entry name" value="HOMEOBOX_2"/>
    <property type="match status" value="1"/>
</dbReference>
<dbReference type="Proteomes" id="UP000887565">
    <property type="component" value="Unplaced"/>
</dbReference>
<dbReference type="SUPFAM" id="SSF46689">
    <property type="entry name" value="Homeodomain-like"/>
    <property type="match status" value="1"/>
</dbReference>
<keyword evidence="3 4" id="KW-0238">DNA-binding</keyword>
<keyword evidence="6" id="KW-1185">Reference proteome</keyword>
<organism evidence="6 7">
    <name type="scientific">Romanomermis culicivorax</name>
    <name type="common">Nematode worm</name>
    <dbReference type="NCBI Taxonomy" id="13658"/>
    <lineage>
        <taxon>Eukaryota</taxon>
        <taxon>Metazoa</taxon>
        <taxon>Ecdysozoa</taxon>
        <taxon>Nematoda</taxon>
        <taxon>Enoplea</taxon>
        <taxon>Dorylaimia</taxon>
        <taxon>Mermithida</taxon>
        <taxon>Mermithoidea</taxon>
        <taxon>Mermithidae</taxon>
        <taxon>Romanomermis</taxon>
    </lineage>
</organism>
<protein>
    <submittedName>
        <fullName evidence="7">Homeobox domain-containing protein</fullName>
    </submittedName>
</protein>
<dbReference type="GO" id="GO:0005634">
    <property type="term" value="C:nucleus"/>
    <property type="evidence" value="ECO:0007669"/>
    <property type="project" value="UniProtKB-SubCell"/>
</dbReference>
<keyword evidence="3 4" id="KW-0539">Nucleus</keyword>
<dbReference type="InterPro" id="IPR046327">
    <property type="entry name" value="HXA1/B1/D1"/>
</dbReference>
<dbReference type="GO" id="GO:0000981">
    <property type="term" value="F:DNA-binding transcription factor activity, RNA polymerase II-specific"/>
    <property type="evidence" value="ECO:0007669"/>
    <property type="project" value="TreeGrafter"/>
</dbReference>